<evidence type="ECO:0000313" key="9">
    <source>
        <dbReference type="EMBL" id="EGC38776.1"/>
    </source>
</evidence>
<name>F0ZB83_DICPU</name>
<feature type="transmembrane region" description="Helical" evidence="6">
    <location>
        <begin position="506"/>
        <end position="525"/>
    </location>
</feature>
<dbReference type="PANTHER" id="PTHR31836:SF3">
    <property type="entry name" value="EXPANSIN-LIKE PROTEIN 9"/>
    <property type="match status" value="1"/>
</dbReference>
<gene>
    <name evidence="9" type="ORF">DICPUDRAFT_28052</name>
</gene>
<dbReference type="InterPro" id="IPR036749">
    <property type="entry name" value="Expansin_CBD_sf"/>
</dbReference>
<dbReference type="RefSeq" id="XP_003284670.1">
    <property type="nucleotide sequence ID" value="XM_003284622.1"/>
</dbReference>
<evidence type="ECO:0000256" key="2">
    <source>
        <dbReference type="ARBA" id="ARBA00022729"/>
    </source>
</evidence>
<keyword evidence="4" id="KW-0325">Glycoprotein</keyword>
<accession>F0ZB83</accession>
<reference evidence="10" key="1">
    <citation type="journal article" date="2011" name="Genome Biol.">
        <title>Comparative genomics of the social amoebae Dictyostelium discoideum and Dictyostelium purpureum.</title>
        <authorList>
            <consortium name="US DOE Joint Genome Institute (JGI-PGF)"/>
            <person name="Sucgang R."/>
            <person name="Kuo A."/>
            <person name="Tian X."/>
            <person name="Salerno W."/>
            <person name="Parikh A."/>
            <person name="Feasley C.L."/>
            <person name="Dalin E."/>
            <person name="Tu H."/>
            <person name="Huang E."/>
            <person name="Barry K."/>
            <person name="Lindquist E."/>
            <person name="Shapiro H."/>
            <person name="Bruce D."/>
            <person name="Schmutz J."/>
            <person name="Salamov A."/>
            <person name="Fey P."/>
            <person name="Gaudet P."/>
            <person name="Anjard C."/>
            <person name="Babu M.M."/>
            <person name="Basu S."/>
            <person name="Bushmanova Y."/>
            <person name="van der Wel H."/>
            <person name="Katoh-Kurasawa M."/>
            <person name="Dinh C."/>
            <person name="Coutinho P.M."/>
            <person name="Saito T."/>
            <person name="Elias M."/>
            <person name="Schaap P."/>
            <person name="Kay R.R."/>
            <person name="Henrissat B."/>
            <person name="Eichinger L."/>
            <person name="Rivero F."/>
            <person name="Putnam N.H."/>
            <person name="West C.M."/>
            <person name="Loomis W.F."/>
            <person name="Chisholm R.L."/>
            <person name="Shaulsky G."/>
            <person name="Strassmann J.E."/>
            <person name="Queller D.C."/>
            <person name="Kuspa A."/>
            <person name="Grigoriev I.V."/>
        </authorList>
    </citation>
    <scope>NUCLEOTIDE SEQUENCE [LARGE SCALE GENOMIC DNA]</scope>
    <source>
        <strain evidence="10">QSDP1</strain>
    </source>
</reference>
<dbReference type="eggNOG" id="ENOG502R9PZ">
    <property type="taxonomic scope" value="Eukaryota"/>
</dbReference>
<evidence type="ECO:0000256" key="3">
    <source>
        <dbReference type="ARBA" id="ARBA00023157"/>
    </source>
</evidence>
<dbReference type="GeneID" id="10506548"/>
<dbReference type="EMBL" id="GL870969">
    <property type="protein sequence ID" value="EGC38776.1"/>
    <property type="molecule type" value="Genomic_DNA"/>
</dbReference>
<evidence type="ECO:0000256" key="5">
    <source>
        <dbReference type="SAM" id="MobiDB-lite"/>
    </source>
</evidence>
<feature type="region of interest" description="Disordered" evidence="5">
    <location>
        <begin position="405"/>
        <end position="428"/>
    </location>
</feature>
<dbReference type="Proteomes" id="UP000001064">
    <property type="component" value="Unassembled WGS sequence"/>
</dbReference>
<dbReference type="PROSITE" id="PS50842">
    <property type="entry name" value="EXPANSIN_EG45"/>
    <property type="match status" value="1"/>
</dbReference>
<keyword evidence="10" id="KW-1185">Reference proteome</keyword>
<dbReference type="InParanoid" id="F0ZB83"/>
<dbReference type="FunCoup" id="F0ZB83">
    <property type="interactions" value="375"/>
</dbReference>
<evidence type="ECO:0000256" key="6">
    <source>
        <dbReference type="SAM" id="Phobius"/>
    </source>
</evidence>
<dbReference type="KEGG" id="dpp:DICPUDRAFT_28052"/>
<keyword evidence="6" id="KW-0812">Transmembrane</keyword>
<sequence>MRLNILILLLIISSFNSIILAAYIKMGECGQARAAPSEKPPEKGGMCQLPPPTRMGTASLSIDAFGNGARCGACYQLTGPIGKTVVMVTDSCNDGDACVQQDLFNFIISNKDFDKIGNSSSYSNIYSLGYQEVSCDFAGNIKAVYGGGLSKGLLDYSYYLTIAFHNFNTAIKQVRIKGSGMANYSNLRRTLGKFTWNQESGGVKFDFPATVLITSTSGQILQYTIPKKPPANIPQDTKLQFMPKPTPELENSICDMGLIPEYIYTDYLTFGWVGYNSWRYNNFNLSSQETDDNTVLGTSVVKIELNGQGGLQFTREGGFKTKYLDTLSFDIKVSPPTSSLQVYFGRVGTFTIDETLSEDWSNVELSVKRDLQPDEVEYSLSFYNNQAQTITLWIDNIKWGFSADAPKRPPTDVDTSTTKNSSPNGGSGVGSTITANIFSSIGITSNKNGVLTGIADGGSGENESDDDNPHRVRKNHGDINNDGIDDYYQEGGLGYPDNAVSSIHTSLNSILILLIAIVNINIILLF</sequence>
<dbReference type="CDD" id="cd22271">
    <property type="entry name" value="DPBB_EXP_N-like"/>
    <property type="match status" value="1"/>
</dbReference>
<dbReference type="VEuPathDB" id="AmoebaDB:DICPUDRAFT_28052"/>
<keyword evidence="2 7" id="KW-0732">Signal</keyword>
<keyword evidence="6" id="KW-0472">Membrane</keyword>
<dbReference type="SUPFAM" id="SSF50685">
    <property type="entry name" value="Barwin-like endoglucanases"/>
    <property type="match status" value="1"/>
</dbReference>
<dbReference type="Gene3D" id="2.40.40.10">
    <property type="entry name" value="RlpA-like domain"/>
    <property type="match status" value="1"/>
</dbReference>
<dbReference type="OMA" id="FEINNIM"/>
<dbReference type="InterPro" id="IPR007112">
    <property type="entry name" value="Expansin/allergen_DPBB_dom"/>
</dbReference>
<feature type="chain" id="PRO_5003262284" description="Expansin-like EG45 domain-containing protein" evidence="7">
    <location>
        <begin position="22"/>
        <end position="526"/>
    </location>
</feature>
<keyword evidence="3" id="KW-1015">Disulfide bond</keyword>
<evidence type="ECO:0000259" key="8">
    <source>
        <dbReference type="PROSITE" id="PS50842"/>
    </source>
</evidence>
<feature type="domain" description="Expansin-like EG45" evidence="8">
    <location>
        <begin position="26"/>
        <end position="140"/>
    </location>
</feature>
<dbReference type="Gene3D" id="2.60.40.760">
    <property type="entry name" value="Expansin, cellulose-binding-like domain"/>
    <property type="match status" value="1"/>
</dbReference>
<evidence type="ECO:0000256" key="1">
    <source>
        <dbReference type="ARBA" id="ARBA00005392"/>
    </source>
</evidence>
<evidence type="ECO:0000313" key="10">
    <source>
        <dbReference type="Proteomes" id="UP000001064"/>
    </source>
</evidence>
<dbReference type="PANTHER" id="PTHR31836">
    <property type="match status" value="1"/>
</dbReference>
<evidence type="ECO:0000256" key="4">
    <source>
        <dbReference type="ARBA" id="ARBA00023180"/>
    </source>
</evidence>
<organism evidence="9 10">
    <name type="scientific">Dictyostelium purpureum</name>
    <name type="common">Slime mold</name>
    <dbReference type="NCBI Taxonomy" id="5786"/>
    <lineage>
        <taxon>Eukaryota</taxon>
        <taxon>Amoebozoa</taxon>
        <taxon>Evosea</taxon>
        <taxon>Eumycetozoa</taxon>
        <taxon>Dictyostelia</taxon>
        <taxon>Dictyosteliales</taxon>
        <taxon>Dictyosteliaceae</taxon>
        <taxon>Dictyostelium</taxon>
    </lineage>
</organism>
<proteinExistence type="inferred from homology"/>
<dbReference type="Gene3D" id="2.60.120.260">
    <property type="entry name" value="Galactose-binding domain-like"/>
    <property type="match status" value="1"/>
</dbReference>
<protein>
    <recommendedName>
        <fullName evidence="8">Expansin-like EG45 domain-containing protein</fullName>
    </recommendedName>
</protein>
<dbReference type="InterPro" id="IPR036908">
    <property type="entry name" value="RlpA-like_sf"/>
</dbReference>
<dbReference type="OrthoDB" id="406505at2759"/>
<comment type="similarity">
    <text evidence="1">Belongs to the expansin family. Expansin A subfamily.</text>
</comment>
<feature type="compositionally biased region" description="Basic and acidic residues" evidence="5">
    <location>
        <begin position="467"/>
        <end position="479"/>
    </location>
</feature>
<feature type="region of interest" description="Disordered" evidence="5">
    <location>
        <begin position="454"/>
        <end position="483"/>
    </location>
</feature>
<evidence type="ECO:0000256" key="7">
    <source>
        <dbReference type="SAM" id="SignalP"/>
    </source>
</evidence>
<keyword evidence="6" id="KW-1133">Transmembrane helix</keyword>
<dbReference type="InterPro" id="IPR051477">
    <property type="entry name" value="Expansin_CellWall"/>
</dbReference>
<dbReference type="AlphaFoldDB" id="F0ZB83"/>
<feature type="signal peptide" evidence="7">
    <location>
        <begin position="1"/>
        <end position="21"/>
    </location>
</feature>